<sequence>MLGPRQDHGKIYWWGGVVVAGSQLLSQDGFRAQFEQQMKKHMGGEGNFEEMIHEKDWEC</sequence>
<proteinExistence type="predicted"/>
<gene>
    <name evidence="1" type="ORF">SLEP1_g56047</name>
</gene>
<dbReference type="EMBL" id="BPVZ01000293">
    <property type="protein sequence ID" value="GKV49290.1"/>
    <property type="molecule type" value="Genomic_DNA"/>
</dbReference>
<evidence type="ECO:0000313" key="1">
    <source>
        <dbReference type="EMBL" id="GKV49290.1"/>
    </source>
</evidence>
<reference evidence="1 2" key="1">
    <citation type="journal article" date="2021" name="Commun. Biol.">
        <title>The genome of Shorea leprosula (Dipterocarpaceae) highlights the ecological relevance of drought in aseasonal tropical rainforests.</title>
        <authorList>
            <person name="Ng K.K.S."/>
            <person name="Kobayashi M.J."/>
            <person name="Fawcett J.A."/>
            <person name="Hatakeyama M."/>
            <person name="Paape T."/>
            <person name="Ng C.H."/>
            <person name="Ang C.C."/>
            <person name="Tnah L.H."/>
            <person name="Lee C.T."/>
            <person name="Nishiyama T."/>
            <person name="Sese J."/>
            <person name="O'Brien M.J."/>
            <person name="Copetti D."/>
            <person name="Mohd Noor M.I."/>
            <person name="Ong R.C."/>
            <person name="Putra M."/>
            <person name="Sireger I.Z."/>
            <person name="Indrioko S."/>
            <person name="Kosugi Y."/>
            <person name="Izuno A."/>
            <person name="Isagi Y."/>
            <person name="Lee S.L."/>
            <person name="Shimizu K.K."/>
        </authorList>
    </citation>
    <scope>NUCLEOTIDE SEQUENCE [LARGE SCALE GENOMIC DNA]</scope>
    <source>
        <strain evidence="1">214</strain>
    </source>
</reference>
<accession>A0AAV5MIG2</accession>
<evidence type="ECO:0000313" key="2">
    <source>
        <dbReference type="Proteomes" id="UP001054252"/>
    </source>
</evidence>
<comment type="caution">
    <text evidence="1">The sequence shown here is derived from an EMBL/GenBank/DDBJ whole genome shotgun (WGS) entry which is preliminary data.</text>
</comment>
<dbReference type="AlphaFoldDB" id="A0AAV5MIG2"/>
<name>A0AAV5MIG2_9ROSI</name>
<dbReference type="Proteomes" id="UP001054252">
    <property type="component" value="Unassembled WGS sequence"/>
</dbReference>
<keyword evidence="2" id="KW-1185">Reference proteome</keyword>
<protein>
    <submittedName>
        <fullName evidence="1">Uncharacterized protein</fullName>
    </submittedName>
</protein>
<organism evidence="1 2">
    <name type="scientific">Rubroshorea leprosula</name>
    <dbReference type="NCBI Taxonomy" id="152421"/>
    <lineage>
        <taxon>Eukaryota</taxon>
        <taxon>Viridiplantae</taxon>
        <taxon>Streptophyta</taxon>
        <taxon>Embryophyta</taxon>
        <taxon>Tracheophyta</taxon>
        <taxon>Spermatophyta</taxon>
        <taxon>Magnoliopsida</taxon>
        <taxon>eudicotyledons</taxon>
        <taxon>Gunneridae</taxon>
        <taxon>Pentapetalae</taxon>
        <taxon>rosids</taxon>
        <taxon>malvids</taxon>
        <taxon>Malvales</taxon>
        <taxon>Dipterocarpaceae</taxon>
        <taxon>Rubroshorea</taxon>
    </lineage>
</organism>